<keyword evidence="3" id="KW-1185">Reference proteome</keyword>
<sequence length="68" mass="6882">MIGYLVIAIFSGLAACLLSVALGAGVWLAVASYVLGLWAGFAIALGATLHRRKVAAASLPSGEVPVRT</sequence>
<feature type="transmembrane region" description="Helical" evidence="1">
    <location>
        <begin position="33"/>
        <end position="50"/>
    </location>
</feature>
<evidence type="ECO:0000313" key="3">
    <source>
        <dbReference type="Proteomes" id="UP000613255"/>
    </source>
</evidence>
<evidence type="ECO:0000256" key="1">
    <source>
        <dbReference type="SAM" id="Phobius"/>
    </source>
</evidence>
<gene>
    <name evidence="2" type="ORF">JAO82_09700</name>
</gene>
<organism evidence="2 3">
    <name type="scientific">Pontibaca salina</name>
    <dbReference type="NCBI Taxonomy" id="2795731"/>
    <lineage>
        <taxon>Bacteria</taxon>
        <taxon>Pseudomonadati</taxon>
        <taxon>Pseudomonadota</taxon>
        <taxon>Alphaproteobacteria</taxon>
        <taxon>Rhodobacterales</taxon>
        <taxon>Roseobacteraceae</taxon>
        <taxon>Pontibaca</taxon>
    </lineage>
</organism>
<keyword evidence="1" id="KW-0472">Membrane</keyword>
<evidence type="ECO:0000313" key="2">
    <source>
        <dbReference type="EMBL" id="MBI6630152.1"/>
    </source>
</evidence>
<dbReference type="RefSeq" id="WP_198686181.1">
    <property type="nucleotide sequence ID" value="NZ_JAEIJD010000007.1"/>
</dbReference>
<dbReference type="Proteomes" id="UP000613255">
    <property type="component" value="Unassembled WGS sequence"/>
</dbReference>
<reference evidence="2" key="1">
    <citation type="submission" date="2020-12" db="EMBL/GenBank/DDBJ databases">
        <title>Pontibaca salina gen. nov., sp. nov., isolated from marine sediment.</title>
        <authorList>
            <person name="Bo J."/>
            <person name="Wang S."/>
            <person name="Song X."/>
            <person name="Du Z."/>
        </authorList>
    </citation>
    <scope>NUCLEOTIDE SEQUENCE</scope>
    <source>
        <strain evidence="2">S1109L</strain>
    </source>
</reference>
<comment type="caution">
    <text evidence="2">The sequence shown here is derived from an EMBL/GenBank/DDBJ whole genome shotgun (WGS) entry which is preliminary data.</text>
</comment>
<dbReference type="AlphaFoldDB" id="A0A934HR20"/>
<accession>A0A934HR20</accession>
<protein>
    <submittedName>
        <fullName evidence="2">Uncharacterized protein</fullName>
    </submittedName>
</protein>
<dbReference type="EMBL" id="JAEIJD010000007">
    <property type="protein sequence ID" value="MBI6630152.1"/>
    <property type="molecule type" value="Genomic_DNA"/>
</dbReference>
<name>A0A934HR20_9RHOB</name>
<keyword evidence="1" id="KW-1133">Transmembrane helix</keyword>
<proteinExistence type="predicted"/>
<keyword evidence="1" id="KW-0812">Transmembrane</keyword>